<comment type="caution">
    <text evidence="4">The sequence shown here is derived from an EMBL/GenBank/DDBJ whole genome shotgun (WGS) entry which is preliminary data.</text>
</comment>
<dbReference type="GO" id="GO:0005829">
    <property type="term" value="C:cytosol"/>
    <property type="evidence" value="ECO:0007669"/>
    <property type="project" value="TreeGrafter"/>
</dbReference>
<feature type="region of interest" description="Disordered" evidence="2">
    <location>
        <begin position="628"/>
        <end position="682"/>
    </location>
</feature>
<gene>
    <name evidence="4" type="ORF">JKP88DRAFT_315898</name>
</gene>
<dbReference type="Gene3D" id="1.25.40.720">
    <property type="entry name" value="Telomere length regulation protein 2, C-terminal domain"/>
    <property type="match status" value="1"/>
</dbReference>
<evidence type="ECO:0000313" key="5">
    <source>
        <dbReference type="Proteomes" id="UP000664859"/>
    </source>
</evidence>
<organism evidence="4 5">
    <name type="scientific">Tribonema minus</name>
    <dbReference type="NCBI Taxonomy" id="303371"/>
    <lineage>
        <taxon>Eukaryota</taxon>
        <taxon>Sar</taxon>
        <taxon>Stramenopiles</taxon>
        <taxon>Ochrophyta</taxon>
        <taxon>PX clade</taxon>
        <taxon>Xanthophyceae</taxon>
        <taxon>Tribonematales</taxon>
        <taxon>Tribonemataceae</taxon>
        <taxon>Tribonema</taxon>
    </lineage>
</organism>
<keyword evidence="5" id="KW-1185">Reference proteome</keyword>
<proteinExistence type="inferred from homology"/>
<evidence type="ECO:0000256" key="2">
    <source>
        <dbReference type="SAM" id="MobiDB-lite"/>
    </source>
</evidence>
<evidence type="ECO:0000256" key="1">
    <source>
        <dbReference type="ARBA" id="ARBA00006133"/>
    </source>
</evidence>
<dbReference type="GO" id="GO:0042162">
    <property type="term" value="F:telomeric DNA binding"/>
    <property type="evidence" value="ECO:0007669"/>
    <property type="project" value="TreeGrafter"/>
</dbReference>
<feature type="region of interest" description="Disordered" evidence="2">
    <location>
        <begin position="831"/>
        <end position="866"/>
    </location>
</feature>
<evidence type="ECO:0000313" key="4">
    <source>
        <dbReference type="EMBL" id="KAG5183859.1"/>
    </source>
</evidence>
<reference evidence="4" key="1">
    <citation type="submission" date="2021-02" db="EMBL/GenBank/DDBJ databases">
        <title>First Annotated Genome of the Yellow-green Alga Tribonema minus.</title>
        <authorList>
            <person name="Mahan K.M."/>
        </authorList>
    </citation>
    <scope>NUCLEOTIDE SEQUENCE</scope>
    <source>
        <strain evidence="4">UTEX B ZZ1240</strain>
    </source>
</reference>
<dbReference type="InterPro" id="IPR019337">
    <property type="entry name" value="Telomere_length_regulation_dom"/>
</dbReference>
<sequence>MDGALEVALQDLRHKAELLLDTAALQLPVNQQQSNALPALQASLDGLANALQASTAATRSAFFAEHYLTLAALLSTRIWPAWPPTCPRPPAMARLLSSPPAPPTLALAALCEALQRSGSRQHALDMAALIGPFLSDAAAAAAAASEDVAGVNAAAKAGATGGAAALPLLSVFAGAGAWTAAAAGGGEGAQPPLTAERLAAAVAGVPRAGANQLGSDVPTGKWATATLLSVWPARRKICAALSGLRIERGPPPPPATYSMTRQLPRQLPERMPQRKHTHILDAAAVVRRQKSPSHAVRLHRQCCGRCLPPEVSVVCRTQALPLSAAARAASPSPRSAAAAAVVPRCGCGGSGGGHGSGGGWPPDAVLCGRRSLEEHGGEAGGGRRGGGAGARVVRQRCCDGGAYMYFKYEVRDSAVTVRVFTDLMRGVPAASAARVAEALVAELARRLTQAGQDGAQRILSLAALILGSPLSIHAQHQAGSSQAMGPVGPVLQRMLTGALLLRRPLPPSAAPVLAHVLASVEVSVANGGRRPSSLLMAALRAAAGEWCDAAFVHRAAAAQQELITRFLLEGLARVTAEQMATGDLTLLLVRGVGVRLEVTATAQRLQGMRVGEALSQIVGEPVHFDELEESRRGQAEGPPAGDDSGSAQHVGAVPEAAGAAEGADTNGAAHGDSGGDGLLRPYDITEDSATAVKGKPLAPLYLHQAIEVLRRRDDDSDYDSHAAALRSVERLTRLRPADLFERTPELLRELLYLDDRFAMEDFQELQTGAMVAACACAPLPAVQFLCEQLFDSCTTTGAKLQILQLFDSCTTTGAKRQILQVLSLSAQELAGRARPGAPGGPPQVQLESSTSRRKAGDSVVSSRLQARREANGGTAVTSAESHVRMCCLVPLPYADCLQDAAVGTELQIGGPKTSAFLTYAQLFAYCASSAVPNKFCAVAAAFAYPLMQGFAATQTRKELWGHSDSALLLARMLLALAHFVDCGAPPPVPGDALAFAWTFKHSAHAEIRSAVLAVLVCCLGSPGAGGELGDAGGGEVVKWLRGMAGGGGLGEGDREAAVALLGVAERTSLGVL</sequence>
<dbReference type="GO" id="GO:0051879">
    <property type="term" value="F:Hsp90 protein binding"/>
    <property type="evidence" value="ECO:0007669"/>
    <property type="project" value="TreeGrafter"/>
</dbReference>
<dbReference type="Pfam" id="PF10193">
    <property type="entry name" value="Telomere_reg-2"/>
    <property type="match status" value="1"/>
</dbReference>
<dbReference type="Proteomes" id="UP000664859">
    <property type="component" value="Unassembled WGS sequence"/>
</dbReference>
<feature type="compositionally biased region" description="Low complexity" evidence="2">
    <location>
        <begin position="651"/>
        <end position="669"/>
    </location>
</feature>
<dbReference type="AlphaFoldDB" id="A0A835Z5Z2"/>
<dbReference type="PANTHER" id="PTHR15830:SF10">
    <property type="entry name" value="TELOMERE LENGTH REGULATION PROTEIN TEL2 HOMOLOG"/>
    <property type="match status" value="1"/>
</dbReference>
<evidence type="ECO:0000259" key="3">
    <source>
        <dbReference type="Pfam" id="PF10193"/>
    </source>
</evidence>
<dbReference type="InterPro" id="IPR038528">
    <property type="entry name" value="TEL2_C_sf"/>
</dbReference>
<dbReference type="EMBL" id="JAFCMP010000184">
    <property type="protein sequence ID" value="KAG5183859.1"/>
    <property type="molecule type" value="Genomic_DNA"/>
</dbReference>
<protein>
    <recommendedName>
        <fullName evidence="3">Telomere length regulation protein conserved domain-containing protein</fullName>
    </recommendedName>
</protein>
<dbReference type="PANTHER" id="PTHR15830">
    <property type="entry name" value="TELOMERE LENGTH REGULATION PROTEIN TEL2 FAMILY MEMBER"/>
    <property type="match status" value="1"/>
</dbReference>
<accession>A0A835Z5Z2</accession>
<feature type="domain" description="Telomere length regulation protein conserved" evidence="3">
    <location>
        <begin position="699"/>
        <end position="805"/>
    </location>
</feature>
<dbReference type="GO" id="GO:0051083">
    <property type="term" value="P:'de novo' cotranslational protein folding"/>
    <property type="evidence" value="ECO:0007669"/>
    <property type="project" value="TreeGrafter"/>
</dbReference>
<dbReference type="InterPro" id="IPR051970">
    <property type="entry name" value="TEL2_Regulation"/>
</dbReference>
<comment type="similarity">
    <text evidence="1">Belongs to the TEL2 family.</text>
</comment>
<name>A0A835Z5Z2_9STRA</name>